<gene>
    <name evidence="1" type="ORF">D5086_030402</name>
</gene>
<proteinExistence type="predicted"/>
<organism evidence="1 2">
    <name type="scientific">Populus alba</name>
    <name type="common">White poplar</name>
    <dbReference type="NCBI Taxonomy" id="43335"/>
    <lineage>
        <taxon>Eukaryota</taxon>
        <taxon>Viridiplantae</taxon>
        <taxon>Streptophyta</taxon>
        <taxon>Embryophyta</taxon>
        <taxon>Tracheophyta</taxon>
        <taxon>Spermatophyta</taxon>
        <taxon>Magnoliopsida</taxon>
        <taxon>eudicotyledons</taxon>
        <taxon>Gunneridae</taxon>
        <taxon>Pentapetalae</taxon>
        <taxon>rosids</taxon>
        <taxon>fabids</taxon>
        <taxon>Malpighiales</taxon>
        <taxon>Salicaceae</taxon>
        <taxon>Saliceae</taxon>
        <taxon>Populus</taxon>
    </lineage>
</organism>
<reference evidence="1 2" key="1">
    <citation type="journal article" date="2024" name="Plant Biotechnol. J.">
        <title>Genome and CRISPR/Cas9 system of a widespread forest tree (Populus alba) in the world.</title>
        <authorList>
            <person name="Liu Y.J."/>
            <person name="Jiang P.F."/>
            <person name="Han X.M."/>
            <person name="Li X.Y."/>
            <person name="Wang H.M."/>
            <person name="Wang Y.J."/>
            <person name="Wang X.X."/>
            <person name="Zeng Q.Y."/>
        </authorList>
    </citation>
    <scope>NUCLEOTIDE SEQUENCE [LARGE SCALE GENOMIC DNA]</scope>
    <source>
        <strain evidence="2">cv. PAL-ZL1</strain>
    </source>
</reference>
<evidence type="ECO:0000313" key="1">
    <source>
        <dbReference type="EMBL" id="KAL3567751.1"/>
    </source>
</evidence>
<protein>
    <submittedName>
        <fullName evidence="1">Uncharacterized protein</fullName>
    </submittedName>
</protein>
<dbReference type="EMBL" id="RCHU02000017">
    <property type="protein sequence ID" value="KAL3567751.1"/>
    <property type="molecule type" value="Genomic_DNA"/>
</dbReference>
<dbReference type="Proteomes" id="UP000309997">
    <property type="component" value="Unassembled WGS sequence"/>
</dbReference>
<accession>A0ACC4AP14</accession>
<keyword evidence="2" id="KW-1185">Reference proteome</keyword>
<name>A0ACC4AP14_POPAL</name>
<evidence type="ECO:0000313" key="2">
    <source>
        <dbReference type="Proteomes" id="UP000309997"/>
    </source>
</evidence>
<comment type="caution">
    <text evidence="1">The sequence shown here is derived from an EMBL/GenBank/DDBJ whole genome shotgun (WGS) entry which is preliminary data.</text>
</comment>
<sequence>MFPSSSLTRKPLPEASNLELSASPFPSIFTIKDPRYSVILFHSVFVLLEVSCSAMISSLIFLTKRTAYDITLTDDHWPKDIFDVVSGNTSHSWDRLDAGGLLSHSFELEGKVKGLFHGSPAVITFRIPTKAALQEAYSTPILPLDVLAEKPPVQKLELKLLAKYGSLISVISIVVLFIYLLVTPSKSGAAKGSKKRR</sequence>